<protein>
    <recommendedName>
        <fullName evidence="3">Calmodulin</fullName>
    </recommendedName>
</protein>
<organism evidence="2">
    <name type="scientific">Noctiluca scintillans</name>
    <name type="common">Sea sparkle</name>
    <name type="synonym">Red tide dinoflagellate</name>
    <dbReference type="NCBI Taxonomy" id="2966"/>
    <lineage>
        <taxon>Eukaryota</taxon>
        <taxon>Sar</taxon>
        <taxon>Alveolata</taxon>
        <taxon>Dinophyceae</taxon>
        <taxon>Noctilucales</taxon>
        <taxon>Noctilucaceae</taxon>
        <taxon>Noctiluca</taxon>
    </lineage>
</organism>
<dbReference type="AlphaFoldDB" id="A0A7S1A2U1"/>
<dbReference type="Gene3D" id="1.10.238.10">
    <property type="entry name" value="EF-hand"/>
    <property type="match status" value="1"/>
</dbReference>
<reference evidence="2" key="1">
    <citation type="submission" date="2021-01" db="EMBL/GenBank/DDBJ databases">
        <authorList>
            <person name="Corre E."/>
            <person name="Pelletier E."/>
            <person name="Niang G."/>
            <person name="Scheremetjew M."/>
            <person name="Finn R."/>
            <person name="Kale V."/>
            <person name="Holt S."/>
            <person name="Cochrane G."/>
            <person name="Meng A."/>
            <person name="Brown T."/>
            <person name="Cohen L."/>
        </authorList>
    </citation>
    <scope>NUCLEOTIDE SEQUENCE</scope>
</reference>
<name>A0A7S1A2U1_NOCSC</name>
<evidence type="ECO:0008006" key="3">
    <source>
        <dbReference type="Google" id="ProtNLM"/>
    </source>
</evidence>
<keyword evidence="1" id="KW-0732">Signal</keyword>
<sequence>MRSDCSCLITVICMAVQVQGHNFANTLFTMVDNDQDGILSLTEVLHKVDLQGARFLESCFVEADGNDDGFLDSREARDLFDIIAEEELRAGELCRERPRGVRCLTWRMAEIMRLRSFGVLETDAL</sequence>
<evidence type="ECO:0000313" key="2">
    <source>
        <dbReference type="EMBL" id="CAD8840856.1"/>
    </source>
</evidence>
<dbReference type="InterPro" id="IPR011992">
    <property type="entry name" value="EF-hand-dom_pair"/>
</dbReference>
<dbReference type="EMBL" id="HBFQ01021746">
    <property type="protein sequence ID" value="CAD8840856.1"/>
    <property type="molecule type" value="Transcribed_RNA"/>
</dbReference>
<accession>A0A7S1A2U1</accession>
<gene>
    <name evidence="2" type="ORF">NSCI0253_LOCUS15204</name>
</gene>
<feature type="chain" id="PRO_5030633112" description="Calmodulin" evidence="1">
    <location>
        <begin position="21"/>
        <end position="125"/>
    </location>
</feature>
<proteinExistence type="predicted"/>
<evidence type="ECO:0000256" key="1">
    <source>
        <dbReference type="SAM" id="SignalP"/>
    </source>
</evidence>
<feature type="signal peptide" evidence="1">
    <location>
        <begin position="1"/>
        <end position="20"/>
    </location>
</feature>
<dbReference type="SUPFAM" id="SSF47473">
    <property type="entry name" value="EF-hand"/>
    <property type="match status" value="1"/>
</dbReference>